<reference evidence="2" key="1">
    <citation type="submission" date="2016-06" db="EMBL/GenBank/DDBJ databases">
        <authorList>
            <person name="Chen W."/>
            <person name="Hasegawa D.K."/>
        </authorList>
    </citation>
    <scope>NUCLEOTIDE SEQUENCE [LARGE SCALE GENOMIC DNA]</scope>
    <source>
        <strain evidence="2">MEAM1</strain>
    </source>
</reference>
<sequence>MTVKICDGFLLYGGDITVQQHIFTVIVEFNPALSFDLCLVNPHGGVFPVKKWSASADPPV</sequence>
<gene>
    <name evidence="1" type="ORF">BA171_02500</name>
</gene>
<reference evidence="1 2" key="2">
    <citation type="submission" date="2017-09" db="EMBL/GenBank/DDBJ databases">
        <title>The genome of whitefly Bemisia tabaci, a global crop pest, provides novel insights into virus transmission, host adaptation and insecticide resistance.</title>
        <authorList>
            <person name="Kaur N."/>
            <person name="Kliot A."/>
            <person name="Pinheiro P.V."/>
            <person name="Luan J."/>
            <person name="Zheng Y."/>
            <person name="Liu W."/>
            <person name="Sun H."/>
            <person name="Yang X."/>
            <person name="Xu Y."/>
            <person name="Luo Y."/>
            <person name="Kruse A."/>
            <person name="Fisher T.W."/>
            <person name="Nelson D.R."/>
            <person name="Elimelech M."/>
            <person name="MacCoss M."/>
            <person name="Johnson R."/>
            <person name="Cohen E."/>
            <person name="Hunter W.B."/>
            <person name="Brown J.K."/>
            <person name="Jander G."/>
            <person name="Cilia M."/>
            <person name="Douglas A.E."/>
            <person name="Ghanim M."/>
            <person name="Simmons A.M."/>
            <person name="Wintermantel W.M."/>
            <person name="Ling K.-S."/>
            <person name="Fei Z."/>
        </authorList>
    </citation>
    <scope>NUCLEOTIDE SEQUENCE [LARGE SCALE GENOMIC DNA]</scope>
    <source>
        <strain evidence="1 2">MEAM1</strain>
    </source>
</reference>
<evidence type="ECO:0000313" key="2">
    <source>
        <dbReference type="Proteomes" id="UP000216438"/>
    </source>
</evidence>
<dbReference type="EMBL" id="CP016303">
    <property type="protein sequence ID" value="ASX26017.1"/>
    <property type="molecule type" value="Genomic_DNA"/>
</dbReference>
<dbReference type="AlphaFoldDB" id="A0A249DYN1"/>
<name>A0A249DYN1_9ENTR</name>
<accession>A0A249DYN1</accession>
<proteinExistence type="predicted"/>
<dbReference type="Proteomes" id="UP000216438">
    <property type="component" value="Chromosome"/>
</dbReference>
<protein>
    <submittedName>
        <fullName evidence="1">Uncharacterized protein</fullName>
    </submittedName>
</protein>
<organism evidence="1 2">
    <name type="scientific">Candidatus Hamiltonella defensa</name>
    <name type="common">Bemisia tabaci</name>
    <dbReference type="NCBI Taxonomy" id="672795"/>
    <lineage>
        <taxon>Bacteria</taxon>
        <taxon>Pseudomonadati</taxon>
        <taxon>Pseudomonadota</taxon>
        <taxon>Gammaproteobacteria</taxon>
        <taxon>Enterobacterales</taxon>
        <taxon>Enterobacteriaceae</taxon>
        <taxon>aphid secondary symbionts</taxon>
        <taxon>Candidatus Williamhamiltonella</taxon>
    </lineage>
</organism>
<evidence type="ECO:0000313" key="1">
    <source>
        <dbReference type="EMBL" id="ASX26017.1"/>
    </source>
</evidence>